<keyword evidence="1" id="KW-0614">Plasmid</keyword>
<proteinExistence type="predicted"/>
<dbReference type="AlphaFoldDB" id="A0AAX3ZUT0"/>
<dbReference type="Proteomes" id="UP001231701">
    <property type="component" value="Plasmid unnamed"/>
</dbReference>
<dbReference type="EMBL" id="CP121272">
    <property type="protein sequence ID" value="WMC91016.1"/>
    <property type="molecule type" value="Genomic_DNA"/>
</dbReference>
<protein>
    <submittedName>
        <fullName evidence="1">Uncharacterized protein</fullName>
    </submittedName>
</protein>
<accession>A0AAX3ZUT0</accession>
<geneLocation type="plasmid" evidence="1 2">
    <name>unnamed</name>
</geneLocation>
<gene>
    <name evidence="1" type="ORF">P7W03_35850</name>
</gene>
<reference evidence="1" key="1">
    <citation type="submission" date="2023-03" db="EMBL/GenBank/DDBJ databases">
        <title>Borrelidin-producing and root-colonizing Streptomyces rochei is a potent biopesticide for soil-borne oomycete-caused plant diseases.</title>
        <authorList>
            <person name="Zhou D."/>
            <person name="Wang X."/>
            <person name="Navarro-Munoz J.C."/>
            <person name="Li W."/>
            <person name="Li J."/>
            <person name="Jiu M."/>
            <person name="Deng S."/>
            <person name="Ye Y."/>
            <person name="Daly P."/>
            <person name="Wei L."/>
        </authorList>
    </citation>
    <scope>NUCLEOTIDE SEQUENCE</scope>
    <source>
        <strain evidence="1">JK1</strain>
        <plasmid evidence="1">unnamed</plasmid>
    </source>
</reference>
<dbReference type="GeneID" id="90947527"/>
<evidence type="ECO:0000313" key="2">
    <source>
        <dbReference type="Proteomes" id="UP001231701"/>
    </source>
</evidence>
<evidence type="ECO:0000313" key="1">
    <source>
        <dbReference type="EMBL" id="WMC91016.1"/>
    </source>
</evidence>
<name>A0AAX3ZUT0_STRRO</name>
<dbReference type="RefSeq" id="WP_306693679.1">
    <property type="nucleotide sequence ID" value="NZ_CP121272.1"/>
</dbReference>
<sequence length="108" mass="11740">MRTPNIAHPFAQDVQILIDGYTATDAPKLSRKHTRAAQRITTPQDLQPRLVHIHRQTHDMQLNLTALKAQAATLGLGSLADQLDTVLTTVHRLMGDVAEAAAATTSEP</sequence>
<organism evidence="1 2">
    <name type="scientific">Streptomyces rochei</name>
    <name type="common">Streptomyces parvullus</name>
    <dbReference type="NCBI Taxonomy" id="1928"/>
    <lineage>
        <taxon>Bacteria</taxon>
        <taxon>Bacillati</taxon>
        <taxon>Actinomycetota</taxon>
        <taxon>Actinomycetes</taxon>
        <taxon>Kitasatosporales</taxon>
        <taxon>Streptomycetaceae</taxon>
        <taxon>Streptomyces</taxon>
        <taxon>Streptomyces rochei group</taxon>
    </lineage>
</organism>